<dbReference type="SUPFAM" id="SSF55781">
    <property type="entry name" value="GAF domain-like"/>
    <property type="match status" value="1"/>
</dbReference>
<evidence type="ECO:0000313" key="2">
    <source>
        <dbReference type="Proteomes" id="UP000467214"/>
    </source>
</evidence>
<dbReference type="Proteomes" id="UP000467214">
    <property type="component" value="Unassembled WGS sequence"/>
</dbReference>
<dbReference type="RefSeq" id="WP_160796527.1">
    <property type="nucleotide sequence ID" value="NZ_WSSB01000007.1"/>
</dbReference>
<keyword evidence="1" id="KW-0418">Kinase</keyword>
<keyword evidence="2" id="KW-1185">Reference proteome</keyword>
<dbReference type="InterPro" id="IPR029016">
    <property type="entry name" value="GAF-like_dom_sf"/>
</dbReference>
<evidence type="ECO:0000313" key="1">
    <source>
        <dbReference type="EMBL" id="MXR37130.1"/>
    </source>
</evidence>
<comment type="caution">
    <text evidence="1">The sequence shown here is derived from an EMBL/GenBank/DDBJ whole genome shotgun (WGS) entry which is preliminary data.</text>
</comment>
<dbReference type="Gene3D" id="3.30.450.40">
    <property type="match status" value="1"/>
</dbReference>
<name>A0A845BP13_9NEIS</name>
<dbReference type="Gene3D" id="1.10.3210.10">
    <property type="entry name" value="Hypothetical protein af1432"/>
    <property type="match status" value="1"/>
</dbReference>
<dbReference type="AlphaFoldDB" id="A0A845BP13"/>
<protein>
    <submittedName>
        <fullName evidence="1">Histidine kinase</fullName>
    </submittedName>
</protein>
<gene>
    <name evidence="1" type="ORF">GQF02_09110</name>
</gene>
<sequence length="442" mass="48739">MQLDTWLASVAVQRWPVLPQTHARIRQELARGSERLRFEVLANLTLSDPFLLLDLLRLMATSTALQRSGSLPAVEQMLMVVGSERIMMRYRQLTAWPEPADRHEFAVQEEVAGLMGRARISALIVKAWLSLAGEHKVEDSFVAAEIYNLPACLYLLQHQVRLKKPALQQMAEQFAMDYPPLLAAFIQRMPLPEGLNALLGSGVPGRHRQLLKLAVACAEGLDQGWWRPAWQAGVSAAAHLMGVTYSEAYQAVVHAVLQVARNPQAPAYTFAARRFLAMEGDIPLADEPCLPPSLDVAARTDLAIRGALRHLANDLGFERVLFYRLNEAGDTLRLQFQIGLKSGDVLLQQMPLMKPDGLPALLLGRPQGFLLTLALHARLQVKYADAWLSALSGNDVALLSVYAEGRPLGLFVVDNAGSGRAIDDACYQQFKLLAARVASLSF</sequence>
<accession>A0A845BP13</accession>
<dbReference type="SUPFAM" id="SSF109604">
    <property type="entry name" value="HD-domain/PDEase-like"/>
    <property type="match status" value="1"/>
</dbReference>
<reference evidence="1 2" key="1">
    <citation type="submission" date="2019-12" db="EMBL/GenBank/DDBJ databases">
        <title>Neisseriaceae gen. nov. sp. Genome sequencing and assembly.</title>
        <authorList>
            <person name="Liu Z."/>
            <person name="Li A."/>
        </authorList>
    </citation>
    <scope>NUCLEOTIDE SEQUENCE [LARGE SCALE GENOMIC DNA]</scope>
    <source>
        <strain evidence="1 2">B2N2-7</strain>
    </source>
</reference>
<proteinExistence type="predicted"/>
<dbReference type="EMBL" id="WSSB01000007">
    <property type="protein sequence ID" value="MXR37130.1"/>
    <property type="molecule type" value="Genomic_DNA"/>
</dbReference>
<dbReference type="GO" id="GO:0016301">
    <property type="term" value="F:kinase activity"/>
    <property type="evidence" value="ECO:0007669"/>
    <property type="project" value="UniProtKB-KW"/>
</dbReference>
<organism evidence="1 2">
    <name type="scientific">Craterilacuibacter sinensis</name>
    <dbReference type="NCBI Taxonomy" id="2686017"/>
    <lineage>
        <taxon>Bacteria</taxon>
        <taxon>Pseudomonadati</taxon>
        <taxon>Pseudomonadota</taxon>
        <taxon>Betaproteobacteria</taxon>
        <taxon>Neisseriales</taxon>
        <taxon>Neisseriaceae</taxon>
        <taxon>Craterilacuibacter</taxon>
    </lineage>
</organism>
<keyword evidence="1" id="KW-0808">Transferase</keyword>